<organism evidence="1 2">
    <name type="scientific">Racocetra fulgida</name>
    <dbReference type="NCBI Taxonomy" id="60492"/>
    <lineage>
        <taxon>Eukaryota</taxon>
        <taxon>Fungi</taxon>
        <taxon>Fungi incertae sedis</taxon>
        <taxon>Mucoromycota</taxon>
        <taxon>Glomeromycotina</taxon>
        <taxon>Glomeromycetes</taxon>
        <taxon>Diversisporales</taxon>
        <taxon>Gigasporaceae</taxon>
        <taxon>Racocetra</taxon>
    </lineage>
</organism>
<evidence type="ECO:0000313" key="1">
    <source>
        <dbReference type="EMBL" id="CAG8732829.1"/>
    </source>
</evidence>
<dbReference type="GO" id="GO:0008832">
    <property type="term" value="F:dGTPase activity"/>
    <property type="evidence" value="ECO:0007669"/>
    <property type="project" value="TreeGrafter"/>
</dbReference>
<sequence>MDKKMNPLKLINDPIHGYVRFEEWAIKFIDTLHFQRLCDIKQLETSFYVFPGATHSRFEHSL</sequence>
<dbReference type="Gene3D" id="1.10.3210.10">
    <property type="entry name" value="Hypothetical protein af1432"/>
    <property type="match status" value="1"/>
</dbReference>
<dbReference type="InterPro" id="IPR050135">
    <property type="entry name" value="dGTPase-like"/>
</dbReference>
<dbReference type="PANTHER" id="PTHR11373">
    <property type="entry name" value="DEOXYNUCLEOSIDE TRIPHOSPHATE TRIPHOSPHOHYDROLASE"/>
    <property type="match status" value="1"/>
</dbReference>
<protein>
    <submittedName>
        <fullName evidence="1">7572_t:CDS:1</fullName>
    </submittedName>
</protein>
<dbReference type="AlphaFoldDB" id="A0A9N9IGM7"/>
<feature type="non-terminal residue" evidence="1">
    <location>
        <position position="62"/>
    </location>
</feature>
<keyword evidence="2" id="KW-1185">Reference proteome</keyword>
<name>A0A9N9IGM7_9GLOM</name>
<proteinExistence type="predicted"/>
<dbReference type="OrthoDB" id="9991235at2759"/>
<dbReference type="GO" id="GO:0006203">
    <property type="term" value="P:dGTP catabolic process"/>
    <property type="evidence" value="ECO:0007669"/>
    <property type="project" value="TreeGrafter"/>
</dbReference>
<dbReference type="EMBL" id="CAJVPZ010028959">
    <property type="protein sequence ID" value="CAG8732829.1"/>
    <property type="molecule type" value="Genomic_DNA"/>
</dbReference>
<gene>
    <name evidence="1" type="ORF">RFULGI_LOCUS12272</name>
</gene>
<comment type="caution">
    <text evidence="1">The sequence shown here is derived from an EMBL/GenBank/DDBJ whole genome shotgun (WGS) entry which is preliminary data.</text>
</comment>
<dbReference type="PANTHER" id="PTHR11373:SF4">
    <property type="entry name" value="DEOXYNUCLEOSIDE TRIPHOSPHATE TRIPHOSPHOHYDROLASE SAMHD1"/>
    <property type="match status" value="1"/>
</dbReference>
<evidence type="ECO:0000313" key="2">
    <source>
        <dbReference type="Proteomes" id="UP000789396"/>
    </source>
</evidence>
<dbReference type="Proteomes" id="UP000789396">
    <property type="component" value="Unassembled WGS sequence"/>
</dbReference>
<feature type="non-terminal residue" evidence="1">
    <location>
        <position position="1"/>
    </location>
</feature>
<dbReference type="SUPFAM" id="SSF109604">
    <property type="entry name" value="HD-domain/PDEase-like"/>
    <property type="match status" value="1"/>
</dbReference>
<accession>A0A9N9IGM7</accession>
<reference evidence="1" key="1">
    <citation type="submission" date="2021-06" db="EMBL/GenBank/DDBJ databases">
        <authorList>
            <person name="Kallberg Y."/>
            <person name="Tangrot J."/>
            <person name="Rosling A."/>
        </authorList>
    </citation>
    <scope>NUCLEOTIDE SEQUENCE</scope>
    <source>
        <strain evidence="1">IN212</strain>
    </source>
</reference>